<dbReference type="AlphaFoldDB" id="A0A0F9Y4V8"/>
<dbReference type="EMBL" id="JOKZ01000013">
    <property type="protein sequence ID" value="KKP07053.1"/>
    <property type="molecule type" value="Genomic_DNA"/>
</dbReference>
<dbReference type="Pfam" id="PF12311">
    <property type="entry name" value="DUF3632"/>
    <property type="match status" value="1"/>
</dbReference>
<sequence length="298" mass="33675">MQDTPEAFEDLPAADDYIGQHLWLTKGDRTSTEEAIRQKDFDGLKSSAHNKISFINESYSRAGRSAEELKYMLQCLWVVYYQVGKNVPYSSPEQDTWVLHIVQVRGQGNLTRRAQSSLNVDDGDNYNNNNKLEIATTSAGTIWEDLPFFTADMTDFWVKDCATMSAAQRANFSHFLAKLASAGVDDNLCGIALLVFIDAFETVRSLGSLADQSHEDPHRALHDLTIAALLPAAQAWLHIANNKIVQLSDKLRNNFATVKQDDSTFTKSELGRRSSAVFSPWRWMYWLKRLEEIKEEAS</sequence>
<name>A0A0F9Y4V8_TRIHA</name>
<dbReference type="OMA" id="CRIALMV"/>
<gene>
    <name evidence="1" type="ORF">THAR02_00812</name>
</gene>
<organism evidence="1 2">
    <name type="scientific">Trichoderma harzianum</name>
    <name type="common">Hypocrea lixii</name>
    <dbReference type="NCBI Taxonomy" id="5544"/>
    <lineage>
        <taxon>Eukaryota</taxon>
        <taxon>Fungi</taxon>
        <taxon>Dikarya</taxon>
        <taxon>Ascomycota</taxon>
        <taxon>Pezizomycotina</taxon>
        <taxon>Sordariomycetes</taxon>
        <taxon>Hypocreomycetidae</taxon>
        <taxon>Hypocreales</taxon>
        <taxon>Hypocreaceae</taxon>
        <taxon>Trichoderma</taxon>
    </lineage>
</organism>
<accession>A0A0F9Y4V8</accession>
<reference evidence="2" key="1">
    <citation type="journal article" date="2015" name="Genome Announc.">
        <title>Draft whole-genome sequence of the biocontrol agent Trichoderma harzianum T6776.</title>
        <authorList>
            <person name="Baroncelli R."/>
            <person name="Piaggeschi G."/>
            <person name="Fiorini L."/>
            <person name="Bertolini E."/>
            <person name="Zapparata A."/>
            <person name="Pe M.E."/>
            <person name="Sarrocco S."/>
            <person name="Vannacci G."/>
        </authorList>
    </citation>
    <scope>NUCLEOTIDE SEQUENCE [LARGE SCALE GENOMIC DNA]</scope>
    <source>
        <strain evidence="2">T6776</strain>
    </source>
</reference>
<protein>
    <submittedName>
        <fullName evidence="1">Uncharacterized protein</fullName>
    </submittedName>
</protein>
<dbReference type="PANTHER" id="PTHR38797">
    <property type="entry name" value="NUCLEAR PORE COMPLEX PROTEIN NUP85-RELATED"/>
    <property type="match status" value="1"/>
</dbReference>
<dbReference type="InterPro" id="IPR053204">
    <property type="entry name" value="Oxopyrrolidines_Biosynth-assoc"/>
</dbReference>
<dbReference type="InterPro" id="IPR022085">
    <property type="entry name" value="OpdG"/>
</dbReference>
<dbReference type="PANTHER" id="PTHR38797:SF7">
    <property type="entry name" value="TRANSCRIPTION FACTOR DOMAIN-CONTAINING PROTEIN"/>
    <property type="match status" value="1"/>
</dbReference>
<evidence type="ECO:0000313" key="2">
    <source>
        <dbReference type="Proteomes" id="UP000034112"/>
    </source>
</evidence>
<proteinExistence type="predicted"/>
<comment type="caution">
    <text evidence="1">The sequence shown here is derived from an EMBL/GenBank/DDBJ whole genome shotgun (WGS) entry which is preliminary data.</text>
</comment>
<evidence type="ECO:0000313" key="1">
    <source>
        <dbReference type="EMBL" id="KKP07053.1"/>
    </source>
</evidence>
<dbReference type="OrthoDB" id="5403091at2759"/>
<dbReference type="Proteomes" id="UP000034112">
    <property type="component" value="Unassembled WGS sequence"/>
</dbReference>